<dbReference type="InterPro" id="IPR017441">
    <property type="entry name" value="Protein_kinase_ATP_BS"/>
</dbReference>
<evidence type="ECO:0000256" key="1">
    <source>
        <dbReference type="ARBA" id="ARBA00022741"/>
    </source>
</evidence>
<evidence type="ECO:0000256" key="4">
    <source>
        <dbReference type="RuleBase" id="RU000304"/>
    </source>
</evidence>
<keyword evidence="2 3" id="KW-0067">ATP-binding</keyword>
<dbReference type="Gene3D" id="1.10.510.10">
    <property type="entry name" value="Transferase(Phosphotransferase) domain 1"/>
    <property type="match status" value="1"/>
</dbReference>
<gene>
    <name evidence="6" type="ORF">CCAE0312_LOCUS7294</name>
</gene>
<dbReference type="SUPFAM" id="SSF50729">
    <property type="entry name" value="PH domain-like"/>
    <property type="match status" value="1"/>
</dbReference>
<sequence length="454" mass="51966">MSIIRHSLENFVRLERSRPSREALARRRRSVWSAPDHHPEELESFAGLEWDSKMMSMTDKIVIKRSASKKYMRIPDPLFLEGRVRRKTRLLNVWKEFEFRLQDSTVYLLSTARGEERDKGSVSLLDGEVWTEPSLCSIFVRTKNHILLEFLPTNQEEAQKWGDTLATATERRIEDSYSLGGFLGSGNFSEVVIGYDQHRQAVAVKIMQKKKADQELLDSVKREIQFLRLRLAHPRIVQTVDVFDQKDNIYIVMECVSGGTLLNATESKCLTENDCKLVMFSVLEALVYLHEHDVVHRDLKLENVLLQDQADLSSVKVADFGLSEIVKPNRKGVKVTSGMYGTPYYAAPEIARNEQYTTAVDIWSSGVLLYRLISSEFPFDGRDVMEVMHKIKDGVVIFPDHRWTGISKQAKNLIRSMLEMNPTKRITAAGARGHDWFSTMEVAPPPKCENSVLL</sequence>
<comment type="similarity">
    <text evidence="4">Belongs to the protein kinase superfamily.</text>
</comment>
<dbReference type="SUPFAM" id="SSF56112">
    <property type="entry name" value="Protein kinase-like (PK-like)"/>
    <property type="match status" value="1"/>
</dbReference>
<dbReference type="InterPro" id="IPR000719">
    <property type="entry name" value="Prot_kinase_dom"/>
</dbReference>
<dbReference type="InterPro" id="IPR008271">
    <property type="entry name" value="Ser/Thr_kinase_AS"/>
</dbReference>
<dbReference type="Pfam" id="PF00069">
    <property type="entry name" value="Pkinase"/>
    <property type="match status" value="1"/>
</dbReference>
<accession>A0A7S1TFH3</accession>
<evidence type="ECO:0000313" key="6">
    <source>
        <dbReference type="EMBL" id="CAD9235203.1"/>
    </source>
</evidence>
<dbReference type="PROSITE" id="PS00107">
    <property type="entry name" value="PROTEIN_KINASE_ATP"/>
    <property type="match status" value="1"/>
</dbReference>
<keyword evidence="1 3" id="KW-0547">Nucleotide-binding</keyword>
<dbReference type="Gene3D" id="3.30.200.20">
    <property type="entry name" value="Phosphorylase Kinase, domain 1"/>
    <property type="match status" value="1"/>
</dbReference>
<keyword evidence="4" id="KW-0808">Transferase</keyword>
<keyword evidence="4" id="KW-0418">Kinase</keyword>
<evidence type="ECO:0000256" key="2">
    <source>
        <dbReference type="ARBA" id="ARBA00022840"/>
    </source>
</evidence>
<dbReference type="GO" id="GO:0004674">
    <property type="term" value="F:protein serine/threonine kinase activity"/>
    <property type="evidence" value="ECO:0007669"/>
    <property type="project" value="UniProtKB-KW"/>
</dbReference>
<keyword evidence="4" id="KW-0723">Serine/threonine-protein kinase</keyword>
<dbReference type="EMBL" id="HBGH01013016">
    <property type="protein sequence ID" value="CAD9235203.1"/>
    <property type="molecule type" value="Transcribed_RNA"/>
</dbReference>
<feature type="binding site" evidence="3">
    <location>
        <position position="205"/>
    </location>
    <ligand>
        <name>ATP</name>
        <dbReference type="ChEBI" id="CHEBI:30616"/>
    </ligand>
</feature>
<dbReference type="SMART" id="SM00220">
    <property type="entry name" value="S_TKc"/>
    <property type="match status" value="1"/>
</dbReference>
<proteinExistence type="inferred from homology"/>
<evidence type="ECO:0000256" key="3">
    <source>
        <dbReference type="PROSITE-ProRule" id="PRU10141"/>
    </source>
</evidence>
<dbReference type="PANTHER" id="PTHR24347">
    <property type="entry name" value="SERINE/THREONINE-PROTEIN KINASE"/>
    <property type="match status" value="1"/>
</dbReference>
<reference evidence="6" key="1">
    <citation type="submission" date="2021-01" db="EMBL/GenBank/DDBJ databases">
        <authorList>
            <person name="Corre E."/>
            <person name="Pelletier E."/>
            <person name="Niang G."/>
            <person name="Scheremetjew M."/>
            <person name="Finn R."/>
            <person name="Kale V."/>
            <person name="Holt S."/>
            <person name="Cochrane G."/>
            <person name="Meng A."/>
            <person name="Brown T."/>
            <person name="Cohen L."/>
        </authorList>
    </citation>
    <scope>NUCLEOTIDE SEQUENCE</scope>
    <source>
        <strain evidence="6">SAG 36.94</strain>
    </source>
</reference>
<organism evidence="6">
    <name type="scientific">Compsopogon caeruleus</name>
    <dbReference type="NCBI Taxonomy" id="31354"/>
    <lineage>
        <taxon>Eukaryota</taxon>
        <taxon>Rhodophyta</taxon>
        <taxon>Compsopogonophyceae</taxon>
        <taxon>Compsopogonales</taxon>
        <taxon>Compsopogonaceae</taxon>
        <taxon>Compsopogon</taxon>
    </lineage>
</organism>
<evidence type="ECO:0000259" key="5">
    <source>
        <dbReference type="PROSITE" id="PS50011"/>
    </source>
</evidence>
<protein>
    <recommendedName>
        <fullName evidence="5">Protein kinase domain-containing protein</fullName>
    </recommendedName>
</protein>
<dbReference type="PROSITE" id="PS00108">
    <property type="entry name" value="PROTEIN_KINASE_ST"/>
    <property type="match status" value="1"/>
</dbReference>
<name>A0A7S1TFH3_9RHOD</name>
<dbReference type="AlphaFoldDB" id="A0A7S1TFH3"/>
<feature type="domain" description="Protein kinase" evidence="5">
    <location>
        <begin position="177"/>
        <end position="437"/>
    </location>
</feature>
<dbReference type="InterPro" id="IPR011009">
    <property type="entry name" value="Kinase-like_dom_sf"/>
</dbReference>
<dbReference type="GO" id="GO:0005524">
    <property type="term" value="F:ATP binding"/>
    <property type="evidence" value="ECO:0007669"/>
    <property type="project" value="UniProtKB-UniRule"/>
</dbReference>
<dbReference type="PROSITE" id="PS50011">
    <property type="entry name" value="PROTEIN_KINASE_DOM"/>
    <property type="match status" value="1"/>
</dbReference>
<dbReference type="CDD" id="cd05117">
    <property type="entry name" value="STKc_CAMK"/>
    <property type="match status" value="1"/>
</dbReference>
<dbReference type="FunFam" id="1.10.510.10:FF:000571">
    <property type="entry name" value="Maternal embryonic leucine zipper kinase"/>
    <property type="match status" value="1"/>
</dbReference>